<evidence type="ECO:0000256" key="7">
    <source>
        <dbReference type="RuleBase" id="RU003639"/>
    </source>
</evidence>
<comment type="catalytic activity">
    <reaction evidence="7">
        <text>a quinone + NADH + 5 H(+)(in) = a quinol + NAD(+) + 4 H(+)(out)</text>
        <dbReference type="Rhea" id="RHEA:57888"/>
        <dbReference type="ChEBI" id="CHEBI:15378"/>
        <dbReference type="ChEBI" id="CHEBI:24646"/>
        <dbReference type="ChEBI" id="CHEBI:57540"/>
        <dbReference type="ChEBI" id="CHEBI:57945"/>
        <dbReference type="ChEBI" id="CHEBI:132124"/>
    </reaction>
</comment>
<dbReference type="GO" id="GO:0030964">
    <property type="term" value="C:NADH dehydrogenase complex"/>
    <property type="evidence" value="ECO:0007669"/>
    <property type="project" value="TreeGrafter"/>
</dbReference>
<evidence type="ECO:0000256" key="3">
    <source>
        <dbReference type="ARBA" id="ARBA00022448"/>
    </source>
</evidence>
<comment type="subcellular location">
    <subcellularLocation>
        <location evidence="7">Cell membrane</location>
        <topology evidence="7">Multi-pass membrane protein</topology>
    </subcellularLocation>
    <subcellularLocation>
        <location evidence="1">Membrane</location>
    </subcellularLocation>
</comment>
<feature type="transmembrane region" description="Helical" evidence="8">
    <location>
        <begin position="91"/>
        <end position="114"/>
    </location>
</feature>
<evidence type="ECO:0000256" key="8">
    <source>
        <dbReference type="SAM" id="Phobius"/>
    </source>
</evidence>
<feature type="transmembrane region" description="Helical" evidence="8">
    <location>
        <begin position="64"/>
        <end position="85"/>
    </location>
</feature>
<comment type="function">
    <text evidence="7">NDH-1 shuttles electrons from NADH, via FMN and iron-sulfur (Fe-S) centers, to quinones in the respiratory chain.</text>
</comment>
<dbReference type="OrthoDB" id="9791970at2"/>
<evidence type="ECO:0000313" key="10">
    <source>
        <dbReference type="Proteomes" id="UP000242175"/>
    </source>
</evidence>
<sequence length="124" mass="13561">MSAFHSGVMIGLFALIATGIIVAILVVNRLLGDFNRQKIHDEDVPFESGLLPSSSTQRHFSISYYLIAAAFLIFELEAAILWAWAIDYWSLGISGTIAALVFMVILLLGLVYLIRKGGLNFGGK</sequence>
<name>A0A220VDC8_9GAMM</name>
<reference evidence="9 10" key="1">
    <citation type="journal article" date="2016" name="Int. J. Syst. Evol. Microbiol.">
        <title>Paraphotobacterium marinum gen. nov., sp. nov., a member of the family Vibrionaceae, isolated from surface seawater.</title>
        <authorList>
            <person name="Huang Z."/>
            <person name="Dong C."/>
            <person name="Shao Z."/>
        </authorList>
    </citation>
    <scope>NUCLEOTIDE SEQUENCE [LARGE SCALE GENOMIC DNA]</scope>
    <source>
        <strain evidence="9 10">NSCS20N07D</strain>
    </source>
</reference>
<dbReference type="AlphaFoldDB" id="A0A220VDC8"/>
<protein>
    <recommendedName>
        <fullName evidence="7">NADH-quinone oxidoreductase subunit</fullName>
        <ecNumber evidence="7">7.1.1.-</ecNumber>
    </recommendedName>
</protein>
<keyword evidence="4 7" id="KW-0812">Transmembrane</keyword>
<dbReference type="PANTHER" id="PTHR11058:SF21">
    <property type="entry name" value="NADH-QUINONE OXIDOREDUCTASE SUBUNIT A"/>
    <property type="match status" value="1"/>
</dbReference>
<dbReference type="KEGG" id="pmai:CF386_04985"/>
<dbReference type="InterPro" id="IPR038430">
    <property type="entry name" value="NDAH_ubi_oxred_su3_sf"/>
</dbReference>
<dbReference type="InterPro" id="IPR000440">
    <property type="entry name" value="NADH_UbQ/plastoQ_OxRdtase_su3"/>
</dbReference>
<dbReference type="Proteomes" id="UP000242175">
    <property type="component" value="Chromosome large"/>
</dbReference>
<dbReference type="EC" id="7.1.1.-" evidence="7"/>
<dbReference type="GO" id="GO:0048038">
    <property type="term" value="F:quinone binding"/>
    <property type="evidence" value="ECO:0007669"/>
    <property type="project" value="UniProtKB-KW"/>
</dbReference>
<organism evidence="9 10">
    <name type="scientific">Paraphotobacterium marinum</name>
    <dbReference type="NCBI Taxonomy" id="1755811"/>
    <lineage>
        <taxon>Bacteria</taxon>
        <taxon>Pseudomonadati</taxon>
        <taxon>Pseudomonadota</taxon>
        <taxon>Gammaproteobacteria</taxon>
        <taxon>Vibrionales</taxon>
        <taxon>Vibrionaceae</taxon>
        <taxon>Paraphotobacterium</taxon>
    </lineage>
</organism>
<keyword evidence="7" id="KW-0520">NAD</keyword>
<evidence type="ECO:0000256" key="6">
    <source>
        <dbReference type="ARBA" id="ARBA00023136"/>
    </source>
</evidence>
<dbReference type="GO" id="GO:0005886">
    <property type="term" value="C:plasma membrane"/>
    <property type="evidence" value="ECO:0007669"/>
    <property type="project" value="UniProtKB-SubCell"/>
</dbReference>
<keyword evidence="6 8" id="KW-0472">Membrane</keyword>
<evidence type="ECO:0000256" key="5">
    <source>
        <dbReference type="ARBA" id="ARBA00022989"/>
    </source>
</evidence>
<dbReference type="PANTHER" id="PTHR11058">
    <property type="entry name" value="NADH-UBIQUINONE OXIDOREDUCTASE CHAIN 3"/>
    <property type="match status" value="1"/>
</dbReference>
<evidence type="ECO:0000256" key="2">
    <source>
        <dbReference type="ARBA" id="ARBA00008472"/>
    </source>
</evidence>
<accession>A0A220VDC8</accession>
<dbReference type="EMBL" id="CP022355">
    <property type="protein sequence ID" value="ASK78404.1"/>
    <property type="molecule type" value="Genomic_DNA"/>
</dbReference>
<comment type="similarity">
    <text evidence="2 7">Belongs to the complex I subunit 3 family.</text>
</comment>
<gene>
    <name evidence="9" type="ORF">CF386_04985</name>
</gene>
<dbReference type="Pfam" id="PF00507">
    <property type="entry name" value="Oxidored_q4"/>
    <property type="match status" value="1"/>
</dbReference>
<dbReference type="GO" id="GO:0008137">
    <property type="term" value="F:NADH dehydrogenase (ubiquinone) activity"/>
    <property type="evidence" value="ECO:0007669"/>
    <property type="project" value="InterPro"/>
</dbReference>
<dbReference type="Gene3D" id="1.20.58.1610">
    <property type="entry name" value="NADH:ubiquinone/plastoquinone oxidoreductase, chain 3"/>
    <property type="match status" value="1"/>
</dbReference>
<evidence type="ECO:0000256" key="1">
    <source>
        <dbReference type="ARBA" id="ARBA00004370"/>
    </source>
</evidence>
<keyword evidence="5 8" id="KW-1133">Transmembrane helix</keyword>
<proteinExistence type="inferred from homology"/>
<keyword evidence="3" id="KW-0813">Transport</keyword>
<keyword evidence="10" id="KW-1185">Reference proteome</keyword>
<feature type="transmembrane region" description="Helical" evidence="8">
    <location>
        <begin position="6"/>
        <end position="27"/>
    </location>
</feature>
<evidence type="ECO:0000256" key="4">
    <source>
        <dbReference type="ARBA" id="ARBA00022692"/>
    </source>
</evidence>
<keyword evidence="7" id="KW-0874">Quinone</keyword>
<evidence type="ECO:0000313" key="9">
    <source>
        <dbReference type="EMBL" id="ASK78404.1"/>
    </source>
</evidence>
<dbReference type="RefSeq" id="WP_089073312.1">
    <property type="nucleotide sequence ID" value="NZ_CBCSAM010000001.1"/>
</dbReference>